<keyword evidence="2" id="KW-1185">Reference proteome</keyword>
<dbReference type="KEGG" id="ddl:Desdi_2017"/>
<dbReference type="EMBL" id="CP003344">
    <property type="protein sequence ID" value="AGA69462.1"/>
    <property type="molecule type" value="Genomic_DNA"/>
</dbReference>
<organism evidence="1 2">
    <name type="scientific">Desulfitobacterium dichloroeliminans (strain LMG P-21439 / DCA1)</name>
    <dbReference type="NCBI Taxonomy" id="871963"/>
    <lineage>
        <taxon>Bacteria</taxon>
        <taxon>Bacillati</taxon>
        <taxon>Bacillota</taxon>
        <taxon>Clostridia</taxon>
        <taxon>Eubacteriales</taxon>
        <taxon>Desulfitobacteriaceae</taxon>
        <taxon>Desulfitobacterium</taxon>
    </lineage>
</organism>
<gene>
    <name evidence="1" type="ordered locus">Desdi_2017</name>
</gene>
<name>L0F8E1_DESDL</name>
<reference evidence="2" key="1">
    <citation type="submission" date="2012-02" db="EMBL/GenBank/DDBJ databases">
        <title>Complete sequence of Desulfitobacterium dichloroeliminans LMG P-21439.</title>
        <authorList>
            <person name="Lucas S."/>
            <person name="Han J."/>
            <person name="Lapidus A."/>
            <person name="Cheng J.-F."/>
            <person name="Goodwin L."/>
            <person name="Pitluck S."/>
            <person name="Peters L."/>
            <person name="Ovchinnikova G."/>
            <person name="Teshima H."/>
            <person name="Detter J.C."/>
            <person name="Han C."/>
            <person name="Tapia R."/>
            <person name="Land M."/>
            <person name="Hauser L."/>
            <person name="Kyrpides N."/>
            <person name="Ivanova N."/>
            <person name="Pagani I."/>
            <person name="Kruse T."/>
            <person name="de Vos W.M."/>
            <person name="Boon N."/>
            <person name="Smidt H."/>
            <person name="Woyke T."/>
        </authorList>
    </citation>
    <scope>NUCLEOTIDE SEQUENCE [LARGE SCALE GENOMIC DNA]</scope>
    <source>
        <strain evidence="2">LMG P-21439 / DCA1</strain>
    </source>
</reference>
<proteinExistence type="predicted"/>
<accession>L0F8E1</accession>
<dbReference type="HOGENOM" id="CLU_210500_0_0_9"/>
<dbReference type="AlphaFoldDB" id="L0F8E1"/>
<evidence type="ECO:0000313" key="1">
    <source>
        <dbReference type="EMBL" id="AGA69462.1"/>
    </source>
</evidence>
<evidence type="ECO:0000313" key="2">
    <source>
        <dbReference type="Proteomes" id="UP000010797"/>
    </source>
</evidence>
<dbReference type="STRING" id="871963.Desdi_2017"/>
<dbReference type="RefSeq" id="WP_015262443.1">
    <property type="nucleotide sequence ID" value="NC_019903.1"/>
</dbReference>
<dbReference type="eggNOG" id="ENOG5033NBH">
    <property type="taxonomic scope" value="Bacteria"/>
</dbReference>
<dbReference type="Proteomes" id="UP000010797">
    <property type="component" value="Chromosome"/>
</dbReference>
<protein>
    <submittedName>
        <fullName evidence="1">Uncharacterized protein</fullName>
    </submittedName>
</protein>
<sequence>MSDVIGIPNPPPGTCLPWEKITEDYGPPVGDEALLKGQWEELDALAYLYLWWWVQR</sequence>